<reference evidence="2 3" key="1">
    <citation type="journal article" date="2014" name="Genome Biol. Evol.">
        <title>The genome of the myxosporean Thelohanellus kitauei shows adaptations to nutrient acquisition within its fish host.</title>
        <authorList>
            <person name="Yang Y."/>
            <person name="Xiong J."/>
            <person name="Zhou Z."/>
            <person name="Huo F."/>
            <person name="Miao W."/>
            <person name="Ran C."/>
            <person name="Liu Y."/>
            <person name="Zhang J."/>
            <person name="Feng J."/>
            <person name="Wang M."/>
            <person name="Wang M."/>
            <person name="Wang L."/>
            <person name="Yao B."/>
        </authorList>
    </citation>
    <scope>NUCLEOTIDE SEQUENCE [LARGE SCALE GENOMIC DNA]</scope>
    <source>
        <strain evidence="2">Wuqing</strain>
    </source>
</reference>
<dbReference type="AlphaFoldDB" id="A0A0C2MLK8"/>
<evidence type="ECO:0000313" key="3">
    <source>
        <dbReference type="Proteomes" id="UP000031668"/>
    </source>
</evidence>
<dbReference type="Pfam" id="PF13592">
    <property type="entry name" value="HTH_33"/>
    <property type="match status" value="1"/>
</dbReference>
<proteinExistence type="predicted"/>
<gene>
    <name evidence="2" type="ORF">RF11_06287</name>
</gene>
<dbReference type="Proteomes" id="UP000031668">
    <property type="component" value="Unassembled WGS sequence"/>
</dbReference>
<sequence>MSENRKKTLLNEMKKITFKMVALEGAKVTAVSRILDIPRSAIQTALKIIQPDGTIIESRRGGTTVTKLTREIERQITQLVNDNCTMITLYIVEKLGITVNETTVWRWLKKLHFAWKMTGPVTILRNDELSNLNGKLLSNGTRV</sequence>
<dbReference type="InterPro" id="IPR025959">
    <property type="entry name" value="Winged_HTH_dom"/>
</dbReference>
<comment type="caution">
    <text evidence="2">The sequence shown here is derived from an EMBL/GenBank/DDBJ whole genome shotgun (WGS) entry which is preliminary data.</text>
</comment>
<evidence type="ECO:0000313" key="2">
    <source>
        <dbReference type="EMBL" id="KII68081.1"/>
    </source>
</evidence>
<accession>A0A0C2MLK8</accession>
<dbReference type="InterPro" id="IPR009057">
    <property type="entry name" value="Homeodomain-like_sf"/>
</dbReference>
<dbReference type="EMBL" id="JWZT01002965">
    <property type="protein sequence ID" value="KII68081.1"/>
    <property type="molecule type" value="Genomic_DNA"/>
</dbReference>
<protein>
    <recommendedName>
        <fullName evidence="1">Winged helix-turn helix domain-containing protein</fullName>
    </recommendedName>
</protein>
<dbReference type="SUPFAM" id="SSF46689">
    <property type="entry name" value="Homeodomain-like"/>
    <property type="match status" value="1"/>
</dbReference>
<evidence type="ECO:0000259" key="1">
    <source>
        <dbReference type="Pfam" id="PF13592"/>
    </source>
</evidence>
<name>A0A0C2MLK8_THEKT</name>
<organism evidence="2 3">
    <name type="scientific">Thelohanellus kitauei</name>
    <name type="common">Myxosporean</name>
    <dbReference type="NCBI Taxonomy" id="669202"/>
    <lineage>
        <taxon>Eukaryota</taxon>
        <taxon>Metazoa</taxon>
        <taxon>Cnidaria</taxon>
        <taxon>Myxozoa</taxon>
        <taxon>Myxosporea</taxon>
        <taxon>Bivalvulida</taxon>
        <taxon>Platysporina</taxon>
        <taxon>Myxobolidae</taxon>
        <taxon>Thelohanellus</taxon>
    </lineage>
</organism>
<feature type="domain" description="Winged helix-turn helix" evidence="1">
    <location>
        <begin position="84"/>
        <end position="123"/>
    </location>
</feature>
<keyword evidence="3" id="KW-1185">Reference proteome</keyword>